<evidence type="ECO:0000313" key="2">
    <source>
        <dbReference type="Proteomes" id="UP001162131"/>
    </source>
</evidence>
<evidence type="ECO:0000313" key="1">
    <source>
        <dbReference type="EMBL" id="CAG9331867.1"/>
    </source>
</evidence>
<comment type="caution">
    <text evidence="1">The sequence shown here is derived from an EMBL/GenBank/DDBJ whole genome shotgun (WGS) entry which is preliminary data.</text>
</comment>
<protein>
    <submittedName>
        <fullName evidence="1">Uncharacterized protein</fullName>
    </submittedName>
</protein>
<accession>A0AAU9K1S9</accession>
<name>A0AAU9K1S9_9CILI</name>
<dbReference type="Proteomes" id="UP001162131">
    <property type="component" value="Unassembled WGS sequence"/>
</dbReference>
<organism evidence="1 2">
    <name type="scientific">Blepharisma stoltei</name>
    <dbReference type="NCBI Taxonomy" id="1481888"/>
    <lineage>
        <taxon>Eukaryota</taxon>
        <taxon>Sar</taxon>
        <taxon>Alveolata</taxon>
        <taxon>Ciliophora</taxon>
        <taxon>Postciliodesmatophora</taxon>
        <taxon>Heterotrichea</taxon>
        <taxon>Heterotrichida</taxon>
        <taxon>Blepharismidae</taxon>
        <taxon>Blepharisma</taxon>
    </lineage>
</organism>
<dbReference type="AlphaFoldDB" id="A0AAU9K1S9"/>
<dbReference type="EMBL" id="CAJZBQ010000053">
    <property type="protein sequence ID" value="CAG9331867.1"/>
    <property type="molecule type" value="Genomic_DNA"/>
</dbReference>
<gene>
    <name evidence="1" type="ORF">BSTOLATCC_MIC53926</name>
</gene>
<sequence length="119" mass="13667">MDKAIQILDFIDANELEWINLRRELKEEMFGGLSELANFNLTREGVGLDISTLIEDESTVNVDFSGDRVRIIENPQPKLAFPYNQPPIAKAKRRFQNVLQKAADLILLRQKLNTILLEN</sequence>
<reference evidence="1" key="1">
    <citation type="submission" date="2021-09" db="EMBL/GenBank/DDBJ databases">
        <authorList>
            <consortium name="AG Swart"/>
            <person name="Singh M."/>
            <person name="Singh A."/>
            <person name="Seah K."/>
            <person name="Emmerich C."/>
        </authorList>
    </citation>
    <scope>NUCLEOTIDE SEQUENCE</scope>
    <source>
        <strain evidence="1">ATCC30299</strain>
    </source>
</reference>
<proteinExistence type="predicted"/>
<keyword evidence="2" id="KW-1185">Reference proteome</keyword>